<evidence type="ECO:0000313" key="1">
    <source>
        <dbReference type="EMBL" id="DAA02495.1"/>
    </source>
</evidence>
<proteinExistence type="predicted"/>
<name>Q6IGG9_DROME</name>
<reference evidence="1" key="1">
    <citation type="journal article" date="2003" name="Genome Biol.">
        <title>An integrated gene annotation and transcriptional profiling approach towards the full gene content of the Drosophila genome.</title>
        <authorList>
            <person name="Hild M."/>
            <person name="Beckmann B."/>
            <person name="Haas S.A."/>
            <person name="Koch B."/>
            <person name="Solovyev V."/>
            <person name="Busold C."/>
            <person name="Fellenberg K."/>
            <person name="Boutros M."/>
            <person name="Vingron M."/>
            <person name="Sauer F."/>
            <person name="Hoheisel J.D."/>
            <person name="Paro R."/>
        </authorList>
    </citation>
    <scope>NUCLEOTIDE SEQUENCE</scope>
</reference>
<dbReference type="EMBL" id="BK003797">
    <property type="protein sequence ID" value="DAA02495.1"/>
    <property type="molecule type" value="Genomic_DNA"/>
</dbReference>
<dbReference type="AlphaFoldDB" id="Q6IGG9"/>
<sequence>MQMKMFAFPFPGQAGRSSFHVIDTQIECKPGDLDILWEQDEDADVDEDVEVDMDMDVDVDAKVHKGSPEWRLTGVIQGARHKDITHSKEAFEVHLQYATTSNFDGNEQCVTNTQFGPLCKTHSGRNRSCAG</sequence>
<accession>Q6IGG9</accession>
<protein>
    <submittedName>
        <fullName evidence="1">HDC06310</fullName>
    </submittedName>
</protein>
<organism evidence="1">
    <name type="scientific">Drosophila melanogaster</name>
    <name type="common">Fruit fly</name>
    <dbReference type="NCBI Taxonomy" id="7227"/>
    <lineage>
        <taxon>Eukaryota</taxon>
        <taxon>Metazoa</taxon>
        <taxon>Ecdysozoa</taxon>
        <taxon>Arthropoda</taxon>
        <taxon>Hexapoda</taxon>
        <taxon>Insecta</taxon>
        <taxon>Pterygota</taxon>
        <taxon>Neoptera</taxon>
        <taxon>Endopterygota</taxon>
        <taxon>Diptera</taxon>
        <taxon>Brachycera</taxon>
        <taxon>Muscomorpha</taxon>
        <taxon>Ephydroidea</taxon>
        <taxon>Drosophilidae</taxon>
        <taxon>Drosophila</taxon>
        <taxon>Sophophora</taxon>
    </lineage>
</organism>
<gene>
    <name evidence="1" type="ORF">HDC06310</name>
</gene>